<dbReference type="Proteomes" id="UP000776983">
    <property type="component" value="Unassembled WGS sequence"/>
</dbReference>
<organism evidence="6 7">
    <name type="scientific">Mesopusillimonas faecipullorum</name>
    <dbReference type="NCBI Taxonomy" id="2755040"/>
    <lineage>
        <taxon>Bacteria</taxon>
        <taxon>Pseudomonadati</taxon>
        <taxon>Pseudomonadota</taxon>
        <taxon>Betaproteobacteria</taxon>
        <taxon>Burkholderiales</taxon>
        <taxon>Alcaligenaceae</taxon>
        <taxon>Mesopusillimonas</taxon>
    </lineage>
</organism>
<name>A0ABS8CB96_9BURK</name>
<dbReference type="Gene3D" id="1.10.10.10">
    <property type="entry name" value="Winged helix-like DNA-binding domain superfamily/Winged helix DNA-binding domain"/>
    <property type="match status" value="1"/>
</dbReference>
<dbReference type="PANTHER" id="PTHR30136:SF33">
    <property type="entry name" value="TRANSCRIPTIONAL REGULATORY PROTEIN"/>
    <property type="match status" value="1"/>
</dbReference>
<feature type="domain" description="HTH iclR-type" evidence="4">
    <location>
        <begin position="11"/>
        <end position="73"/>
    </location>
</feature>
<evidence type="ECO:0000256" key="2">
    <source>
        <dbReference type="ARBA" id="ARBA00023125"/>
    </source>
</evidence>
<dbReference type="InterPro" id="IPR036390">
    <property type="entry name" value="WH_DNA-bd_sf"/>
</dbReference>
<dbReference type="InterPro" id="IPR014757">
    <property type="entry name" value="Tscrpt_reg_IclR_C"/>
</dbReference>
<dbReference type="InterPro" id="IPR036388">
    <property type="entry name" value="WH-like_DNA-bd_sf"/>
</dbReference>
<dbReference type="SMART" id="SM00346">
    <property type="entry name" value="HTH_ICLR"/>
    <property type="match status" value="1"/>
</dbReference>
<comment type="caution">
    <text evidence="6">The sequence shown here is derived from an EMBL/GenBank/DDBJ whole genome shotgun (WGS) entry which is preliminary data.</text>
</comment>
<dbReference type="SUPFAM" id="SSF55781">
    <property type="entry name" value="GAF domain-like"/>
    <property type="match status" value="1"/>
</dbReference>
<gene>
    <name evidence="6" type="ORF">H0484_06025</name>
</gene>
<reference evidence="6 7" key="1">
    <citation type="submission" date="2020-07" db="EMBL/GenBank/DDBJ databases">
        <title>Pusillimonas sp. nov., isolated from poultry manure in Taiwan.</title>
        <authorList>
            <person name="Lin S.-Y."/>
            <person name="Tang Y.-S."/>
            <person name="Young C.-C."/>
        </authorList>
    </citation>
    <scope>NUCLEOTIDE SEQUENCE [LARGE SCALE GENOMIC DNA]</scope>
    <source>
        <strain evidence="6 7">CC-YST705</strain>
    </source>
</reference>
<keyword evidence="3" id="KW-0804">Transcription</keyword>
<dbReference type="PROSITE" id="PS51077">
    <property type="entry name" value="HTH_ICLR"/>
    <property type="match status" value="1"/>
</dbReference>
<dbReference type="EMBL" id="JACDXW010000002">
    <property type="protein sequence ID" value="MCB5363311.1"/>
    <property type="molecule type" value="Genomic_DNA"/>
</dbReference>
<protein>
    <submittedName>
        <fullName evidence="6">IclR family transcriptional regulator</fullName>
    </submittedName>
</protein>
<keyword evidence="1" id="KW-0805">Transcription regulation</keyword>
<evidence type="ECO:0000313" key="7">
    <source>
        <dbReference type="Proteomes" id="UP000776983"/>
    </source>
</evidence>
<dbReference type="PROSITE" id="PS51078">
    <property type="entry name" value="ICLR_ED"/>
    <property type="match status" value="1"/>
</dbReference>
<dbReference type="SUPFAM" id="SSF46785">
    <property type="entry name" value="Winged helix' DNA-binding domain"/>
    <property type="match status" value="1"/>
</dbReference>
<evidence type="ECO:0000313" key="6">
    <source>
        <dbReference type="EMBL" id="MCB5363311.1"/>
    </source>
</evidence>
<evidence type="ECO:0000259" key="4">
    <source>
        <dbReference type="PROSITE" id="PS51077"/>
    </source>
</evidence>
<keyword evidence="2" id="KW-0238">DNA-binding</keyword>
<evidence type="ECO:0000256" key="1">
    <source>
        <dbReference type="ARBA" id="ARBA00023015"/>
    </source>
</evidence>
<dbReference type="InterPro" id="IPR029016">
    <property type="entry name" value="GAF-like_dom_sf"/>
</dbReference>
<dbReference type="InterPro" id="IPR005471">
    <property type="entry name" value="Tscrpt_reg_IclR_N"/>
</dbReference>
<proteinExistence type="predicted"/>
<sequence>MTQDRQDRQFVDALARGLAILECLSRAERAMGNGDIARHVELAPSTVSRLTHTLTELGYLRRSEHGRTYELTPKNLTLGYPLLIGMALRDRVRPHLEDICERSGQTLALAIRDDLHMCFVDVAQGSAPRAIRLATGGRLRMAVSAAGIATVAAMSERLRWSTLNRLRGDILQREENAQIFEQALEACHRLGYAMVRNAWQEGIGGIAVPIFWQGTLATLSMPVATNEVSAQRMHNELAPALLAAADAIGRAAINAPE</sequence>
<feature type="domain" description="IclR-ED" evidence="5">
    <location>
        <begin position="74"/>
        <end position="254"/>
    </location>
</feature>
<keyword evidence="7" id="KW-1185">Reference proteome</keyword>
<dbReference type="Pfam" id="PF09339">
    <property type="entry name" value="HTH_IclR"/>
    <property type="match status" value="1"/>
</dbReference>
<dbReference type="InterPro" id="IPR050707">
    <property type="entry name" value="HTH_MetabolicPath_Reg"/>
</dbReference>
<dbReference type="Pfam" id="PF01614">
    <property type="entry name" value="IclR_C"/>
    <property type="match status" value="1"/>
</dbReference>
<dbReference type="Gene3D" id="3.30.450.40">
    <property type="match status" value="1"/>
</dbReference>
<dbReference type="PANTHER" id="PTHR30136">
    <property type="entry name" value="HELIX-TURN-HELIX TRANSCRIPTIONAL REGULATOR, ICLR FAMILY"/>
    <property type="match status" value="1"/>
</dbReference>
<accession>A0ABS8CB96</accession>
<evidence type="ECO:0000256" key="3">
    <source>
        <dbReference type="ARBA" id="ARBA00023163"/>
    </source>
</evidence>
<evidence type="ECO:0000259" key="5">
    <source>
        <dbReference type="PROSITE" id="PS51078"/>
    </source>
</evidence>